<protein>
    <recommendedName>
        <fullName evidence="6">GHMP kinase N-terminal domain-containing protein</fullName>
    </recommendedName>
</protein>
<dbReference type="AlphaFoldDB" id="A0A1D8G843"/>
<dbReference type="STRING" id="285473.A4G23_04490"/>
<dbReference type="Pfam" id="PF00288">
    <property type="entry name" value="GHMP_kinases_N"/>
    <property type="match status" value="1"/>
</dbReference>
<evidence type="ECO:0000256" key="2">
    <source>
        <dbReference type="ARBA" id="ARBA00022741"/>
    </source>
</evidence>
<dbReference type="SUPFAM" id="SSF54211">
    <property type="entry name" value="Ribosomal protein S5 domain 2-like"/>
    <property type="match status" value="1"/>
</dbReference>
<dbReference type="PANTHER" id="PTHR43527">
    <property type="entry name" value="4-DIPHOSPHOCYTIDYL-2-C-METHYL-D-ERYTHRITOL KINASE, CHLOROPLASTIC"/>
    <property type="match status" value="1"/>
</dbReference>
<organism evidence="7 8">
    <name type="scientific">Streptomyces rubrolavendulae</name>
    <dbReference type="NCBI Taxonomy" id="285473"/>
    <lineage>
        <taxon>Bacteria</taxon>
        <taxon>Bacillati</taxon>
        <taxon>Actinomycetota</taxon>
        <taxon>Actinomycetes</taxon>
        <taxon>Kitasatosporales</taxon>
        <taxon>Streptomycetaceae</taxon>
        <taxon>Streptomyces</taxon>
    </lineage>
</organism>
<keyword evidence="1" id="KW-0808">Transferase</keyword>
<feature type="domain" description="GHMP kinase N-terminal" evidence="6">
    <location>
        <begin position="133"/>
        <end position="198"/>
    </location>
</feature>
<keyword evidence="8" id="KW-1185">Reference proteome</keyword>
<dbReference type="EMBL" id="CP017316">
    <property type="protein sequence ID" value="AOT61602.1"/>
    <property type="molecule type" value="Genomic_DNA"/>
</dbReference>
<evidence type="ECO:0000313" key="7">
    <source>
        <dbReference type="EMBL" id="AOT61602.1"/>
    </source>
</evidence>
<dbReference type="GO" id="GO:0050515">
    <property type="term" value="F:4-(cytidine 5'-diphospho)-2-C-methyl-D-erythritol kinase activity"/>
    <property type="evidence" value="ECO:0007669"/>
    <property type="project" value="TreeGrafter"/>
</dbReference>
<keyword evidence="3" id="KW-0418">Kinase</keyword>
<dbReference type="GO" id="GO:0005524">
    <property type="term" value="F:ATP binding"/>
    <property type="evidence" value="ECO:0007669"/>
    <property type="project" value="UniProtKB-KW"/>
</dbReference>
<evidence type="ECO:0000256" key="4">
    <source>
        <dbReference type="ARBA" id="ARBA00022840"/>
    </source>
</evidence>
<gene>
    <name evidence="7" type="ORF">A4G23_04490</name>
</gene>
<accession>A0A1D8G843</accession>
<evidence type="ECO:0000256" key="1">
    <source>
        <dbReference type="ARBA" id="ARBA00022679"/>
    </source>
</evidence>
<dbReference type="Proteomes" id="UP000095349">
    <property type="component" value="Chromosome"/>
</dbReference>
<feature type="region of interest" description="Disordered" evidence="5">
    <location>
        <begin position="1"/>
        <end position="77"/>
    </location>
</feature>
<reference evidence="7 8" key="1">
    <citation type="submission" date="2016-09" db="EMBL/GenBank/DDBJ databases">
        <title>Streptomyces rubrolavendulae MJM4426 Genome sequencing and assembly.</title>
        <authorList>
            <person name="Kim J.-G."/>
        </authorList>
    </citation>
    <scope>NUCLEOTIDE SEQUENCE [LARGE SCALE GENOMIC DNA]</scope>
    <source>
        <strain evidence="7 8">MJM4426</strain>
    </source>
</reference>
<dbReference type="KEGG" id="srn:A4G23_04490"/>
<dbReference type="RefSeq" id="WP_224354484.1">
    <property type="nucleotide sequence ID" value="NZ_CP017316.1"/>
</dbReference>
<keyword evidence="4" id="KW-0067">ATP-binding</keyword>
<dbReference type="GeneID" id="91406024"/>
<name>A0A1D8G843_9ACTN</name>
<dbReference type="PANTHER" id="PTHR43527:SF1">
    <property type="entry name" value="L-THREONINE KINASE"/>
    <property type="match status" value="1"/>
</dbReference>
<evidence type="ECO:0000313" key="8">
    <source>
        <dbReference type="Proteomes" id="UP000095349"/>
    </source>
</evidence>
<dbReference type="InterPro" id="IPR006204">
    <property type="entry name" value="GHMP_kinase_N_dom"/>
</dbReference>
<feature type="compositionally biased region" description="Low complexity" evidence="5">
    <location>
        <begin position="8"/>
        <end position="64"/>
    </location>
</feature>
<sequence>MAAPPGPASTKAAPPGPAPARAAAQARTAQAPTATARPAATRAAPAPAPPAEAAGPAPASAPAPREARRPPGRTVSGVCHGTLGELYQGPLRAGPVPDIAVVSFPVERHSWVHFTPGAHPPNPLPLGSKSATAARLFLEHFGLTLPPGRWSAHSDLRVGVGMASSTADIVATLRCLFRLFALPYDPDVVLRVLAAIERADSVFLDEFALHLSGGHRVVRRLGTEIGFHTAYVTEPGTVDTAAVTGPLLRHYRRRGDEYERCLTDLLKGFSTGDPAAVARAATTSAALSQDVLPKASFDHVLAHRERFGADGVFVAHTGCLIGYLFTGRPDAGLKSELSAFFHSLGHQCSFAQGGYG</sequence>
<dbReference type="InterPro" id="IPR020568">
    <property type="entry name" value="Ribosomal_Su5_D2-typ_SF"/>
</dbReference>
<proteinExistence type="predicted"/>
<evidence type="ECO:0000256" key="5">
    <source>
        <dbReference type="SAM" id="MobiDB-lite"/>
    </source>
</evidence>
<evidence type="ECO:0000256" key="3">
    <source>
        <dbReference type="ARBA" id="ARBA00022777"/>
    </source>
</evidence>
<dbReference type="PATRIC" id="fig|285473.5.peg.4718"/>
<evidence type="ECO:0000259" key="6">
    <source>
        <dbReference type="Pfam" id="PF00288"/>
    </source>
</evidence>
<dbReference type="InterPro" id="IPR014721">
    <property type="entry name" value="Ribsml_uS5_D2-typ_fold_subgr"/>
</dbReference>
<keyword evidence="2" id="KW-0547">Nucleotide-binding</keyword>
<dbReference type="Gene3D" id="3.30.230.10">
    <property type="match status" value="1"/>
</dbReference>